<protein>
    <submittedName>
        <fullName evidence="9">Alcohol oxidase</fullName>
    </submittedName>
</protein>
<evidence type="ECO:0000313" key="9">
    <source>
        <dbReference type="EMBL" id="KAF8756714.1"/>
    </source>
</evidence>
<keyword evidence="4" id="KW-0732">Signal</keyword>
<accession>A0A8H7IFR6</accession>
<evidence type="ECO:0000259" key="8">
    <source>
        <dbReference type="PROSITE" id="PS00624"/>
    </source>
</evidence>
<comment type="caution">
    <text evidence="9">The sequence shown here is derived from an EMBL/GenBank/DDBJ whole genome shotgun (WGS) entry which is preliminary data.</text>
</comment>
<feature type="domain" description="Glucose-methanol-choline oxidoreductase N-terminal" evidence="8">
    <location>
        <begin position="175"/>
        <end position="189"/>
    </location>
</feature>
<dbReference type="Gene3D" id="3.50.50.60">
    <property type="entry name" value="FAD/NAD(P)-binding domain"/>
    <property type="match status" value="2"/>
</dbReference>
<dbReference type="PANTHER" id="PTHR11552">
    <property type="entry name" value="GLUCOSE-METHANOL-CHOLINE GMC OXIDOREDUCTASE"/>
    <property type="match status" value="1"/>
</dbReference>
<evidence type="ECO:0000256" key="5">
    <source>
        <dbReference type="ARBA" id="ARBA00022827"/>
    </source>
</evidence>
<evidence type="ECO:0000256" key="7">
    <source>
        <dbReference type="PIRSR" id="PIRSR000137-2"/>
    </source>
</evidence>
<dbReference type="Pfam" id="PF00732">
    <property type="entry name" value="GMC_oxred_N"/>
    <property type="match status" value="1"/>
</dbReference>
<dbReference type="InterPro" id="IPR000172">
    <property type="entry name" value="GMC_OxRdtase_N"/>
</dbReference>
<keyword evidence="6" id="KW-0560">Oxidoreductase</keyword>
<evidence type="ECO:0000256" key="2">
    <source>
        <dbReference type="ARBA" id="ARBA00010790"/>
    </source>
</evidence>
<evidence type="ECO:0000313" key="10">
    <source>
        <dbReference type="Proteomes" id="UP000614334"/>
    </source>
</evidence>
<dbReference type="PIRSF" id="PIRSF000137">
    <property type="entry name" value="Alcohol_oxidase"/>
    <property type="match status" value="1"/>
</dbReference>
<dbReference type="InterPro" id="IPR036188">
    <property type="entry name" value="FAD/NAD-bd_sf"/>
</dbReference>
<dbReference type="Proteomes" id="UP000614334">
    <property type="component" value="Unassembled WGS sequence"/>
</dbReference>
<dbReference type="PROSITE" id="PS00624">
    <property type="entry name" value="GMC_OXRED_2"/>
    <property type="match status" value="1"/>
</dbReference>
<keyword evidence="5 7" id="KW-0274">FAD</keyword>
<dbReference type="AlphaFoldDB" id="A0A8H7IFR6"/>
<comment type="cofactor">
    <cofactor evidence="1 7">
        <name>FAD</name>
        <dbReference type="ChEBI" id="CHEBI:57692"/>
    </cofactor>
</comment>
<evidence type="ECO:0000256" key="1">
    <source>
        <dbReference type="ARBA" id="ARBA00001974"/>
    </source>
</evidence>
<dbReference type="SUPFAM" id="SSF51905">
    <property type="entry name" value="FAD/NAD(P)-binding domain"/>
    <property type="match status" value="1"/>
</dbReference>
<feature type="binding site" evidence="7">
    <location>
        <begin position="14"/>
        <end position="17"/>
    </location>
    <ligand>
        <name>FAD</name>
        <dbReference type="ChEBI" id="CHEBI:57692"/>
    </ligand>
</feature>
<reference evidence="9" key="1">
    <citation type="submission" date="2020-09" db="EMBL/GenBank/DDBJ databases">
        <title>Comparative genome analyses of four rice-infecting Rhizoctonia solani isolates reveal extensive enrichment of homogalacturonan modification genes.</title>
        <authorList>
            <person name="Lee D.-Y."/>
            <person name="Jeon J."/>
            <person name="Kim K.-T."/>
            <person name="Cheong K."/>
            <person name="Song H."/>
            <person name="Choi G."/>
            <person name="Ko J."/>
            <person name="Opiyo S.O."/>
            <person name="Zuo S."/>
            <person name="Madhav S."/>
            <person name="Lee Y.-H."/>
            <person name="Wang G.-L."/>
        </authorList>
    </citation>
    <scope>NUCLEOTIDE SEQUENCE</scope>
    <source>
        <strain evidence="9">AG1-IA B2</strain>
    </source>
</reference>
<dbReference type="InterPro" id="IPR012132">
    <property type="entry name" value="GMC_OxRdtase"/>
</dbReference>
<sequence>AKYLEDRAPSLKINVMVFDRASKVEYDAWAKLGNPGWDWNGLLPNMKNAERFTGIDPFRANYTNADPTSIFPSQGRNGPVAGSYNNWYGDITVPFFKSMANLSIPTNFDPDSGNAYGVFNSATSVNRTTGKPTKINFKDKNSDKSENVVATGVSFVHKSQTYTVKAKKEVILAAGAFQSPQLLELSGIGNATILKNYGIKPLVDLPGLKPGSSFQDMDTLRNNATFAAAAAAQYLWPLSAEIANLTAQLDREIASEKLTPLEKASYKIQKEWLKEKVGLVEVIMNPGYAGSMRRKPTLPTCPSFRLSNIPSRAEKFSNPLVVPRIDPNYFSKSIGTLAALARGFADAGTDGQIWSQTLENRAFGIIGSERRKHSSPIGTAALAPKEIGGVVDVDLKSIWDCERPSSGCQRDPLHIGTHIQRTVYGIAEKAANIIKGQS</sequence>
<name>A0A8H7IFR6_9AGAM</name>
<comment type="similarity">
    <text evidence="2">Belongs to the GMC oxidoreductase family.</text>
</comment>
<evidence type="ECO:0000256" key="6">
    <source>
        <dbReference type="ARBA" id="ARBA00023002"/>
    </source>
</evidence>
<gene>
    <name evidence="9" type="ORF">RHS01_04582</name>
</gene>
<evidence type="ECO:0000256" key="3">
    <source>
        <dbReference type="ARBA" id="ARBA00022630"/>
    </source>
</evidence>
<evidence type="ECO:0000256" key="4">
    <source>
        <dbReference type="ARBA" id="ARBA00022729"/>
    </source>
</evidence>
<dbReference type="GO" id="GO:0016614">
    <property type="term" value="F:oxidoreductase activity, acting on CH-OH group of donors"/>
    <property type="evidence" value="ECO:0007669"/>
    <property type="project" value="InterPro"/>
</dbReference>
<organism evidence="9 10">
    <name type="scientific">Rhizoctonia solani</name>
    <dbReference type="NCBI Taxonomy" id="456999"/>
    <lineage>
        <taxon>Eukaryota</taxon>
        <taxon>Fungi</taxon>
        <taxon>Dikarya</taxon>
        <taxon>Basidiomycota</taxon>
        <taxon>Agaricomycotina</taxon>
        <taxon>Agaricomycetes</taxon>
        <taxon>Cantharellales</taxon>
        <taxon>Ceratobasidiaceae</taxon>
        <taxon>Rhizoctonia</taxon>
    </lineage>
</organism>
<dbReference type="PANTHER" id="PTHR11552:SF201">
    <property type="entry name" value="GLUCOSE-METHANOL-CHOLINE OXIDOREDUCTASE N-TERMINAL DOMAIN-CONTAINING PROTEIN"/>
    <property type="match status" value="1"/>
</dbReference>
<keyword evidence="3" id="KW-0285">Flavoprotein</keyword>
<dbReference type="EMBL" id="JACYCF010000006">
    <property type="protein sequence ID" value="KAF8756714.1"/>
    <property type="molecule type" value="Genomic_DNA"/>
</dbReference>
<proteinExistence type="inferred from homology"/>
<dbReference type="GO" id="GO:0050660">
    <property type="term" value="F:flavin adenine dinucleotide binding"/>
    <property type="evidence" value="ECO:0007669"/>
    <property type="project" value="InterPro"/>
</dbReference>
<feature type="non-terminal residue" evidence="9">
    <location>
        <position position="1"/>
    </location>
</feature>